<dbReference type="Gene3D" id="3.40.50.2020">
    <property type="match status" value="1"/>
</dbReference>
<evidence type="ECO:0000313" key="2">
    <source>
        <dbReference type="EMBL" id="ALM13287.1"/>
    </source>
</evidence>
<dbReference type="KEGG" id="prf:PeribacterA2_0606"/>
<dbReference type="InterPro" id="IPR029057">
    <property type="entry name" value="PRTase-like"/>
</dbReference>
<dbReference type="Gene3D" id="3.30.1310.20">
    <property type="entry name" value="PRTase-like"/>
    <property type="match status" value="1"/>
</dbReference>
<accession>A0A0S1SKC4</accession>
<evidence type="ECO:0000259" key="1">
    <source>
        <dbReference type="Pfam" id="PF00156"/>
    </source>
</evidence>
<dbReference type="EMBL" id="CP013065">
    <property type="protein sequence ID" value="ALM13287.1"/>
    <property type="molecule type" value="Genomic_DNA"/>
</dbReference>
<proteinExistence type="predicted"/>
<dbReference type="CDD" id="cd06223">
    <property type="entry name" value="PRTases_typeI"/>
    <property type="match status" value="1"/>
</dbReference>
<dbReference type="InterPro" id="IPR000836">
    <property type="entry name" value="PRTase_dom"/>
</dbReference>
<accession>A0A0S1SWT4</accession>
<dbReference type="GO" id="GO:0016740">
    <property type="term" value="F:transferase activity"/>
    <property type="evidence" value="ECO:0007669"/>
    <property type="project" value="UniProtKB-KW"/>
</dbReference>
<dbReference type="SUPFAM" id="SSF53271">
    <property type="entry name" value="PRTase-like"/>
    <property type="match status" value="1"/>
</dbReference>
<dbReference type="Proteomes" id="UP000069135">
    <property type="component" value="Chromosome"/>
</dbReference>
<sequence>MARLPFHSRTEAGKELAGLLRSYAGKKDTLILALVRGGVVVGRALADALRLPIFPYVVRKLGHPAHREYALGAIAEGGGTSLDEEAMRMSGITWEDMEPIIEEETAELKRRKESYAVHTRPALKGKVILLVDDGAATGATLFAAIEDLRTAKVKKIVVALPVSPPDTAVKLTEKVDDVVVLSAPDPFEAVGRWYRAFPQVEDEEVMQLLASGPGTKAVR</sequence>
<feature type="domain" description="Phosphoribosyltransferase" evidence="1">
    <location>
        <begin position="14"/>
        <end position="178"/>
    </location>
</feature>
<accession>A0A0S1SSK4</accession>
<dbReference type="Pfam" id="PF00156">
    <property type="entry name" value="Pribosyltran"/>
    <property type="match status" value="1"/>
</dbReference>
<organism evidence="2 3">
    <name type="scientific">Candidatus Peribacter riflensis</name>
    <dbReference type="NCBI Taxonomy" id="1735162"/>
    <lineage>
        <taxon>Bacteria</taxon>
        <taxon>Candidatus Peregrinibacteriota</taxon>
        <taxon>Candidatus Peribacteria</taxon>
        <taxon>Candidatus Peribacterales</taxon>
        <taxon>Candidatus Peribacteraceae</taxon>
        <taxon>Candidatus Peribacter</taxon>
    </lineage>
</organism>
<protein>
    <submittedName>
        <fullName evidence="2">Phosphoribosyl transferase domain-containing protein</fullName>
    </submittedName>
</protein>
<accession>A0A0S1SH40</accession>
<accession>A0A0S1SNW5</accession>
<name>A0A0S1SH40_9BACT</name>
<reference evidence="2 3" key="2">
    <citation type="journal article" date="2016" name="PeerJ">
        <title>Analysis of five complete genome sequences for members of the class Peribacteria in the recently recognized Peregrinibacteria bacterial phylum.</title>
        <authorList>
            <person name="Anantharaman K."/>
            <person name="Brown C.T."/>
            <person name="Burstein D."/>
            <person name="Castelle C.J."/>
            <person name="Probst A.J."/>
            <person name="Thomas B.C."/>
            <person name="Williams K.H."/>
            <person name="Banfield J.F."/>
        </authorList>
    </citation>
    <scope>NUCLEOTIDE SEQUENCE [LARGE SCALE GENOMIC DNA]</scope>
    <source>
        <strain evidence="2">RIFOXYD1_FULL_PER-ii_59_16</strain>
    </source>
</reference>
<reference evidence="3" key="1">
    <citation type="submission" date="2015-10" db="EMBL/GenBank/DDBJ databases">
        <title>Analysis of five complete genome sequences for members of the class Peribacteria in the recently recognized Peregrinibacteria bacterial phylum.</title>
        <authorList>
            <person name="Anantharaman K."/>
            <person name="Brown C.T."/>
            <person name="Burstein D."/>
            <person name="Castelle C.J."/>
            <person name="Probst A.J."/>
            <person name="Thomas B.C."/>
            <person name="Williams K.H."/>
            <person name="Banfield J.F."/>
        </authorList>
    </citation>
    <scope>NUCLEOTIDE SEQUENCE [LARGE SCALE GENOMIC DNA]</scope>
</reference>
<evidence type="ECO:0000313" key="3">
    <source>
        <dbReference type="Proteomes" id="UP000069135"/>
    </source>
</evidence>
<gene>
    <name evidence="2" type="ORF">PeribacterD1_0606</name>
</gene>
<dbReference type="STRING" id="1735162.PeribacterB2_0605"/>
<dbReference type="AlphaFoldDB" id="A0A0S1SH40"/>
<keyword evidence="2" id="KW-0808">Transferase</keyword>